<sequence>MSSGMYLKMLLMPINEGESMTNDAFLLLRNPPREILMHLFSTNITVEFFNPEQFLSAMDRSSEHKILELKNRIEAFIVIWRRTMIPKDGNFTLVSSASIKKKELCEKRAYGIFHSNYKDQGHS</sequence>
<dbReference type="PROSITE" id="PS51334">
    <property type="entry name" value="PRONE"/>
    <property type="match status" value="1"/>
</dbReference>
<dbReference type="PANTHER" id="PTHR33101">
    <property type="entry name" value="ROP GUANINE NUCLEOTIDE EXCHANGE FACTOR 1"/>
    <property type="match status" value="1"/>
</dbReference>
<dbReference type="OrthoDB" id="1053009at2759"/>
<gene>
    <name evidence="4" type="ORF">FRX31_005884</name>
</gene>
<reference evidence="4 5" key="1">
    <citation type="submission" date="2020-06" db="EMBL/GenBank/DDBJ databases">
        <title>Transcriptomic and genomic resources for Thalictrum thalictroides and T. hernandezii: Facilitating candidate gene discovery in an emerging model plant lineage.</title>
        <authorList>
            <person name="Arias T."/>
            <person name="Riano-Pachon D.M."/>
            <person name="Di Stilio V.S."/>
        </authorList>
    </citation>
    <scope>NUCLEOTIDE SEQUENCE [LARGE SCALE GENOMIC DNA]</scope>
    <source>
        <strain evidence="5">cv. WT478/WT964</strain>
        <tissue evidence="4">Leaves</tissue>
    </source>
</reference>
<organism evidence="4 5">
    <name type="scientific">Thalictrum thalictroides</name>
    <name type="common">Rue-anemone</name>
    <name type="synonym">Anemone thalictroides</name>
    <dbReference type="NCBI Taxonomy" id="46969"/>
    <lineage>
        <taxon>Eukaryota</taxon>
        <taxon>Viridiplantae</taxon>
        <taxon>Streptophyta</taxon>
        <taxon>Embryophyta</taxon>
        <taxon>Tracheophyta</taxon>
        <taxon>Spermatophyta</taxon>
        <taxon>Magnoliopsida</taxon>
        <taxon>Ranunculales</taxon>
        <taxon>Ranunculaceae</taxon>
        <taxon>Thalictroideae</taxon>
        <taxon>Thalictrum</taxon>
    </lineage>
</organism>
<protein>
    <submittedName>
        <fullName evidence="4">Rop guanine nucleotide exchange factor 12-like</fullName>
    </submittedName>
</protein>
<keyword evidence="5" id="KW-1185">Reference proteome</keyword>
<dbReference type="Proteomes" id="UP000554482">
    <property type="component" value="Unassembled WGS sequence"/>
</dbReference>
<dbReference type="AlphaFoldDB" id="A0A7J6X7J6"/>
<proteinExistence type="predicted"/>
<keyword evidence="1 2" id="KW-0344">Guanine-nucleotide releasing factor</keyword>
<dbReference type="InterPro" id="IPR005512">
    <property type="entry name" value="PRONE_dom"/>
</dbReference>
<evidence type="ECO:0000256" key="2">
    <source>
        <dbReference type="PROSITE-ProRule" id="PRU00663"/>
    </source>
</evidence>
<evidence type="ECO:0000256" key="1">
    <source>
        <dbReference type="ARBA" id="ARBA00022658"/>
    </source>
</evidence>
<feature type="domain" description="PRONE" evidence="3">
    <location>
        <begin position="1"/>
        <end position="123"/>
    </location>
</feature>
<dbReference type="InterPro" id="IPR038937">
    <property type="entry name" value="RopGEF"/>
</dbReference>
<dbReference type="PANTHER" id="PTHR33101:SF10">
    <property type="entry name" value="ROP GUANINE NUCLEOTIDE EXCHANGE FACTOR 12"/>
    <property type="match status" value="1"/>
</dbReference>
<evidence type="ECO:0000313" key="5">
    <source>
        <dbReference type="Proteomes" id="UP000554482"/>
    </source>
</evidence>
<evidence type="ECO:0000259" key="3">
    <source>
        <dbReference type="PROSITE" id="PS51334"/>
    </source>
</evidence>
<accession>A0A7J6X7J6</accession>
<evidence type="ECO:0000313" key="4">
    <source>
        <dbReference type="EMBL" id="KAF5204530.1"/>
    </source>
</evidence>
<comment type="caution">
    <text evidence="4">The sequence shown here is derived from an EMBL/GenBank/DDBJ whole genome shotgun (WGS) entry which is preliminary data.</text>
</comment>
<name>A0A7J6X7J6_THATH</name>
<dbReference type="Gene3D" id="1.20.58.1310">
    <property type="entry name" value="PRONE domain, subdomain 2"/>
    <property type="match status" value="1"/>
</dbReference>
<dbReference type="Pfam" id="PF03759">
    <property type="entry name" value="PRONE"/>
    <property type="match status" value="1"/>
</dbReference>
<dbReference type="EMBL" id="JABWDY010005326">
    <property type="protein sequence ID" value="KAF5204530.1"/>
    <property type="molecule type" value="Genomic_DNA"/>
</dbReference>
<dbReference type="GO" id="GO:0005085">
    <property type="term" value="F:guanyl-nucleotide exchange factor activity"/>
    <property type="evidence" value="ECO:0007669"/>
    <property type="project" value="UniProtKB-UniRule"/>
</dbReference>